<comment type="similarity">
    <text evidence="1 6 7">Belongs to the ArsC family.</text>
</comment>
<evidence type="ECO:0000256" key="3">
    <source>
        <dbReference type="ARBA" id="ARBA00023002"/>
    </source>
</evidence>
<evidence type="ECO:0000256" key="1">
    <source>
        <dbReference type="ARBA" id="ARBA00007198"/>
    </source>
</evidence>
<comment type="caution">
    <text evidence="8">The sequence shown here is derived from an EMBL/GenBank/DDBJ whole genome shotgun (WGS) entry which is preliminary data.</text>
</comment>
<protein>
    <recommendedName>
        <fullName evidence="5 7">Arsenate reductase</fullName>
        <ecNumber evidence="4 7">1.20.4.1</ecNumber>
    </recommendedName>
</protein>
<dbReference type="CDD" id="cd03034">
    <property type="entry name" value="ArsC_ArsC"/>
    <property type="match status" value="1"/>
</dbReference>
<name>A0A7Y6NLB1_9BURK</name>
<evidence type="ECO:0000256" key="2">
    <source>
        <dbReference type="ARBA" id="ARBA00022849"/>
    </source>
</evidence>
<comment type="catalytic activity">
    <reaction evidence="7">
        <text>[glutaredoxin]-dithiol + arsenate + glutathione + H(+) = glutathionyl-S-S-[glutaredoxin] + arsenite + H2O</text>
        <dbReference type="Rhea" id="RHEA:22016"/>
        <dbReference type="Rhea" id="RHEA-COMP:10729"/>
        <dbReference type="Rhea" id="RHEA-COMP:17668"/>
        <dbReference type="ChEBI" id="CHEBI:15377"/>
        <dbReference type="ChEBI" id="CHEBI:15378"/>
        <dbReference type="ChEBI" id="CHEBI:29242"/>
        <dbReference type="ChEBI" id="CHEBI:29950"/>
        <dbReference type="ChEBI" id="CHEBI:48597"/>
        <dbReference type="ChEBI" id="CHEBI:57925"/>
        <dbReference type="ChEBI" id="CHEBI:146199"/>
        <dbReference type="EC" id="1.20.4.1"/>
    </reaction>
</comment>
<organism evidence="8 9">
    <name type="scientific">Piscinibacter koreensis</name>
    <dbReference type="NCBI Taxonomy" id="2742824"/>
    <lineage>
        <taxon>Bacteria</taxon>
        <taxon>Pseudomonadati</taxon>
        <taxon>Pseudomonadota</taxon>
        <taxon>Betaproteobacteria</taxon>
        <taxon>Burkholderiales</taxon>
        <taxon>Sphaerotilaceae</taxon>
        <taxon>Piscinibacter</taxon>
    </lineage>
</organism>
<evidence type="ECO:0000256" key="7">
    <source>
        <dbReference type="RuleBase" id="RU362029"/>
    </source>
</evidence>
<evidence type="ECO:0000313" key="8">
    <source>
        <dbReference type="EMBL" id="NUZ05189.1"/>
    </source>
</evidence>
<dbReference type="AlphaFoldDB" id="A0A7Y6NLB1"/>
<dbReference type="NCBIfam" id="TIGR00014">
    <property type="entry name" value="arsC"/>
    <property type="match status" value="1"/>
</dbReference>
<dbReference type="Proteomes" id="UP000529637">
    <property type="component" value="Unassembled WGS sequence"/>
</dbReference>
<dbReference type="InterPro" id="IPR006659">
    <property type="entry name" value="Arsenate_reductase"/>
</dbReference>
<dbReference type="GO" id="GO:0008794">
    <property type="term" value="F:arsenate reductase (glutaredoxin) activity"/>
    <property type="evidence" value="ECO:0007669"/>
    <property type="project" value="UniProtKB-UniRule"/>
</dbReference>
<dbReference type="Pfam" id="PF03960">
    <property type="entry name" value="ArsC"/>
    <property type="match status" value="1"/>
</dbReference>
<accession>A0A7Y6NLB1</accession>
<dbReference type="PROSITE" id="PS51353">
    <property type="entry name" value="ARSC"/>
    <property type="match status" value="1"/>
</dbReference>
<dbReference type="InterPro" id="IPR006660">
    <property type="entry name" value="Arsenate_reductase-like"/>
</dbReference>
<gene>
    <name evidence="8" type="primary">arsC</name>
    <name evidence="8" type="ORF">HQN59_05365</name>
</gene>
<dbReference type="InterPro" id="IPR036249">
    <property type="entry name" value="Thioredoxin-like_sf"/>
</dbReference>
<proteinExistence type="inferred from homology"/>
<evidence type="ECO:0000256" key="6">
    <source>
        <dbReference type="PROSITE-ProRule" id="PRU01282"/>
    </source>
</evidence>
<evidence type="ECO:0000313" key="9">
    <source>
        <dbReference type="Proteomes" id="UP000529637"/>
    </source>
</evidence>
<dbReference type="PANTHER" id="PTHR30041:SF5">
    <property type="entry name" value="ARSENATE REDUCTASE-RELATED"/>
    <property type="match status" value="1"/>
</dbReference>
<keyword evidence="9" id="KW-1185">Reference proteome</keyword>
<keyword evidence="2" id="KW-0059">Arsenical resistance</keyword>
<evidence type="ECO:0000256" key="4">
    <source>
        <dbReference type="ARBA" id="ARBA00038969"/>
    </source>
</evidence>
<dbReference type="EC" id="1.20.4.1" evidence="4 7"/>
<dbReference type="GO" id="GO:0046685">
    <property type="term" value="P:response to arsenic-containing substance"/>
    <property type="evidence" value="ECO:0007669"/>
    <property type="project" value="UniProtKB-KW"/>
</dbReference>
<evidence type="ECO:0000256" key="5">
    <source>
        <dbReference type="ARBA" id="ARBA00039879"/>
    </source>
</evidence>
<keyword evidence="3 7" id="KW-0560">Oxidoreductase</keyword>
<dbReference type="SUPFAM" id="SSF52833">
    <property type="entry name" value="Thioredoxin-like"/>
    <property type="match status" value="1"/>
</dbReference>
<sequence length="118" mass="13046">MSDTVIYHNPACGTSRSVLTALRAAGIEPSIVQYLKTPPSKQKLRELAGAAGIPVRRLLREKEPIYNELGLADANLTDDKLLDAMQQHPVLINRPIVETPLGTRLCRPADRLNEILPR</sequence>
<dbReference type="EMBL" id="JABWMJ010000002">
    <property type="protein sequence ID" value="NUZ05189.1"/>
    <property type="molecule type" value="Genomic_DNA"/>
</dbReference>
<dbReference type="RefSeq" id="WP_176066847.1">
    <property type="nucleotide sequence ID" value="NZ_JABWMJ010000002.1"/>
</dbReference>
<reference evidence="8 9" key="1">
    <citation type="submission" date="2020-06" db="EMBL/GenBank/DDBJ databases">
        <title>Schlegella sp. ID0723 isolated from air conditioner.</title>
        <authorList>
            <person name="Kim D.Y."/>
            <person name="Kim D.-U."/>
        </authorList>
    </citation>
    <scope>NUCLEOTIDE SEQUENCE [LARGE SCALE GENOMIC DNA]</scope>
    <source>
        <strain evidence="8 9">ID0723</strain>
    </source>
</reference>
<dbReference type="Gene3D" id="3.40.30.10">
    <property type="entry name" value="Glutaredoxin"/>
    <property type="match status" value="1"/>
</dbReference>
<dbReference type="PANTHER" id="PTHR30041">
    <property type="entry name" value="ARSENATE REDUCTASE"/>
    <property type="match status" value="1"/>
</dbReference>